<dbReference type="InterPro" id="IPR001692">
    <property type="entry name" value="Histidinol_DH_CS"/>
</dbReference>
<dbReference type="PANTHER" id="PTHR21256:SF2">
    <property type="entry name" value="HISTIDINE BIOSYNTHESIS TRIFUNCTIONAL PROTEIN"/>
    <property type="match status" value="1"/>
</dbReference>
<feature type="binding site" evidence="5 8">
    <location>
        <position position="191"/>
    </location>
    <ligand>
        <name>NAD(+)</name>
        <dbReference type="ChEBI" id="CHEBI:57540"/>
    </ligand>
</feature>
<feature type="binding site" evidence="5 9">
    <location>
        <position position="361"/>
    </location>
    <ligand>
        <name>substrate</name>
    </ligand>
</feature>
<dbReference type="Gene3D" id="3.40.50.1980">
    <property type="entry name" value="Nitrogenase molybdenum iron protein domain"/>
    <property type="match status" value="2"/>
</dbReference>
<feature type="binding site" evidence="5 10">
    <location>
        <position position="420"/>
    </location>
    <ligand>
        <name>Zn(2+)</name>
        <dbReference type="ChEBI" id="CHEBI:29105"/>
    </ligand>
</feature>
<protein>
    <recommendedName>
        <fullName evidence="5">Histidinol dehydrogenase</fullName>
        <shortName evidence="5">HDH</shortName>
        <ecNumber evidence="5">1.1.1.23</ecNumber>
    </recommendedName>
</protein>
<keyword evidence="2 5" id="KW-0479">Metal-binding</keyword>
<feature type="binding site" evidence="5 10">
    <location>
        <position position="259"/>
    </location>
    <ligand>
        <name>Zn(2+)</name>
        <dbReference type="ChEBI" id="CHEBI:29105"/>
    </ligand>
</feature>
<evidence type="ECO:0000256" key="3">
    <source>
        <dbReference type="ARBA" id="ARBA00022833"/>
    </source>
</evidence>
<evidence type="ECO:0000313" key="12">
    <source>
        <dbReference type="EMBL" id="SFC91434.1"/>
    </source>
</evidence>
<dbReference type="GO" id="GO:0005829">
    <property type="term" value="C:cytosol"/>
    <property type="evidence" value="ECO:0007669"/>
    <property type="project" value="TreeGrafter"/>
</dbReference>
<evidence type="ECO:0000256" key="7">
    <source>
        <dbReference type="PIRSR" id="PIRSR000099-1"/>
    </source>
</evidence>
<dbReference type="InterPro" id="IPR016161">
    <property type="entry name" value="Ald_DH/histidinol_DH"/>
</dbReference>
<dbReference type="EC" id="1.1.1.23" evidence="5"/>
<keyword evidence="3 5" id="KW-0862">Zinc</keyword>
<evidence type="ECO:0000256" key="8">
    <source>
        <dbReference type="PIRSR" id="PIRSR000099-2"/>
    </source>
</evidence>
<evidence type="ECO:0000256" key="9">
    <source>
        <dbReference type="PIRSR" id="PIRSR000099-3"/>
    </source>
</evidence>
<organism evidence="12 13">
    <name type="scientific">Pseudooceanicola nitratireducens</name>
    <dbReference type="NCBI Taxonomy" id="517719"/>
    <lineage>
        <taxon>Bacteria</taxon>
        <taxon>Pseudomonadati</taxon>
        <taxon>Pseudomonadota</taxon>
        <taxon>Alphaproteobacteria</taxon>
        <taxon>Rhodobacterales</taxon>
        <taxon>Paracoccaceae</taxon>
        <taxon>Pseudooceanicola</taxon>
    </lineage>
</organism>
<dbReference type="HAMAP" id="MF_01024">
    <property type="entry name" value="HisD"/>
    <property type="match status" value="1"/>
</dbReference>
<keyword evidence="5" id="KW-0028">Amino-acid biosynthesis</keyword>
<dbReference type="GO" id="GO:0000105">
    <property type="term" value="P:L-histidine biosynthetic process"/>
    <property type="evidence" value="ECO:0007669"/>
    <property type="project" value="UniProtKB-UniRule"/>
</dbReference>
<proteinExistence type="inferred from homology"/>
<keyword evidence="5" id="KW-0368">Histidine biosynthesis</keyword>
<evidence type="ECO:0000256" key="10">
    <source>
        <dbReference type="PIRSR" id="PIRSR000099-4"/>
    </source>
</evidence>
<dbReference type="InterPro" id="IPR022695">
    <property type="entry name" value="Histidinol_DH_monofunct"/>
</dbReference>
<keyword evidence="4 5" id="KW-0560">Oxidoreductase</keyword>
<evidence type="ECO:0000256" key="4">
    <source>
        <dbReference type="ARBA" id="ARBA00023002"/>
    </source>
</evidence>
<comment type="similarity">
    <text evidence="1 5 6 11">Belongs to the histidinol dehydrogenase family.</text>
</comment>
<evidence type="ECO:0000313" key="13">
    <source>
        <dbReference type="Proteomes" id="UP000231644"/>
    </source>
</evidence>
<dbReference type="GO" id="GO:0051287">
    <property type="term" value="F:NAD binding"/>
    <property type="evidence" value="ECO:0007669"/>
    <property type="project" value="InterPro"/>
</dbReference>
<dbReference type="STRING" id="517719.SAMN05421762_2725"/>
<feature type="binding site" evidence="5 10">
    <location>
        <position position="361"/>
    </location>
    <ligand>
        <name>Zn(2+)</name>
        <dbReference type="ChEBI" id="CHEBI:29105"/>
    </ligand>
</feature>
<dbReference type="PRINTS" id="PR00083">
    <property type="entry name" value="HOLDHDRGNASE"/>
</dbReference>
<dbReference type="AlphaFoldDB" id="A0A1I1N159"/>
<feature type="binding site" evidence="5 8">
    <location>
        <position position="130"/>
    </location>
    <ligand>
        <name>NAD(+)</name>
        <dbReference type="ChEBI" id="CHEBI:57540"/>
    </ligand>
</feature>
<dbReference type="PANTHER" id="PTHR21256">
    <property type="entry name" value="HISTIDINOL DEHYDROGENASE HDH"/>
    <property type="match status" value="1"/>
</dbReference>
<feature type="binding site" evidence="5 10">
    <location>
        <position position="262"/>
    </location>
    <ligand>
        <name>Zn(2+)</name>
        <dbReference type="ChEBI" id="CHEBI:29105"/>
    </ligand>
</feature>
<dbReference type="InterPro" id="IPR012131">
    <property type="entry name" value="Hstdl_DH"/>
</dbReference>
<feature type="binding site" evidence="5 8">
    <location>
        <position position="214"/>
    </location>
    <ligand>
        <name>NAD(+)</name>
        <dbReference type="ChEBI" id="CHEBI:57540"/>
    </ligand>
</feature>
<dbReference type="NCBIfam" id="TIGR00069">
    <property type="entry name" value="hisD"/>
    <property type="match status" value="1"/>
</dbReference>
<name>A0A1I1N159_9RHOB</name>
<feature type="active site" description="Proton acceptor" evidence="5 7">
    <location>
        <position position="327"/>
    </location>
</feature>
<dbReference type="FunFam" id="3.40.50.1980:FF:000026">
    <property type="entry name" value="Histidinol dehydrogenase"/>
    <property type="match status" value="1"/>
</dbReference>
<comment type="pathway">
    <text evidence="5">Amino-acid biosynthesis; L-histidine biosynthesis; L-histidine from 5-phospho-alpha-D-ribose 1-diphosphate: step 9/9.</text>
</comment>
<dbReference type="UniPathway" id="UPA00031">
    <property type="reaction ID" value="UER00014"/>
</dbReference>
<comment type="catalytic activity">
    <reaction evidence="5">
        <text>L-histidinol + 2 NAD(+) + H2O = L-histidine + 2 NADH + 3 H(+)</text>
        <dbReference type="Rhea" id="RHEA:20641"/>
        <dbReference type="ChEBI" id="CHEBI:15377"/>
        <dbReference type="ChEBI" id="CHEBI:15378"/>
        <dbReference type="ChEBI" id="CHEBI:57540"/>
        <dbReference type="ChEBI" id="CHEBI:57595"/>
        <dbReference type="ChEBI" id="CHEBI:57699"/>
        <dbReference type="ChEBI" id="CHEBI:57945"/>
        <dbReference type="EC" id="1.1.1.23"/>
    </reaction>
</comment>
<dbReference type="EMBL" id="FOLX01000001">
    <property type="protein sequence ID" value="SFC91434.1"/>
    <property type="molecule type" value="Genomic_DNA"/>
</dbReference>
<dbReference type="PROSITE" id="PS00611">
    <property type="entry name" value="HISOL_DEHYDROGENASE"/>
    <property type="match status" value="1"/>
</dbReference>
<feature type="binding site" evidence="5 9">
    <location>
        <position position="262"/>
    </location>
    <ligand>
        <name>substrate</name>
    </ligand>
</feature>
<accession>A0A1I1N159</accession>
<dbReference type="FunFam" id="3.40.50.1980:FF:000001">
    <property type="entry name" value="Histidinol dehydrogenase"/>
    <property type="match status" value="1"/>
</dbReference>
<dbReference type="GO" id="GO:0008270">
    <property type="term" value="F:zinc ion binding"/>
    <property type="evidence" value="ECO:0007669"/>
    <property type="project" value="UniProtKB-UniRule"/>
</dbReference>
<dbReference type="Gene3D" id="1.20.5.1300">
    <property type="match status" value="1"/>
</dbReference>
<feature type="active site" description="Proton acceptor" evidence="5 7">
    <location>
        <position position="328"/>
    </location>
</feature>
<feature type="binding site" evidence="5 9">
    <location>
        <position position="328"/>
    </location>
    <ligand>
        <name>substrate</name>
    </ligand>
</feature>
<keyword evidence="13" id="KW-1185">Reference proteome</keyword>
<dbReference type="OrthoDB" id="9805269at2"/>
<feature type="binding site" evidence="5 9">
    <location>
        <position position="237"/>
    </location>
    <ligand>
        <name>substrate</name>
    </ligand>
</feature>
<sequence>MPHFLSTTDADFDARFAALLNMKREDSPDVDDRVAGIIADVRARGDAAVIELTRDLDGLTLTPETLAIPAEEVDRQCALVTDEERAALELAADRIRAYHERQLPEDDSWTDASGATLGWRWTPVSAAGLYVPGGQASYPSSVLMNAIPAKVAGVPRLAITVPTPQGQVNPLVLLAARISGVDEIYRIGGAQAVAALAYGTDTIAPVDKITGPGNAYVAAAKRRVFGKVGIDMIAGPSEILVIADAENDADWIALDLLSQAEHDASAQSILITTDADFGQAVHSAVEKRLETLERRAIAGDSWAENGAIITVRDLDEAAALSNRIAPEHLELCVADPEALAAKCTHAGAIFLGQWTPEAIGDYVGGPNHVLPTARSARFSSGLSVLDFMKRTTLARMTPEALQAIGPAAETLAQSESLEAHGLSVAARRQRLNQG</sequence>
<gene>
    <name evidence="5" type="primary">hisD</name>
    <name evidence="12" type="ORF">SAMN05421762_2725</name>
</gene>
<evidence type="ECO:0000256" key="2">
    <source>
        <dbReference type="ARBA" id="ARBA00022723"/>
    </source>
</evidence>
<dbReference type="RefSeq" id="WP_093447051.1">
    <property type="nucleotide sequence ID" value="NZ_FNZG01000001.1"/>
</dbReference>
<dbReference type="Proteomes" id="UP000231644">
    <property type="component" value="Unassembled WGS sequence"/>
</dbReference>
<feature type="binding site" evidence="5 9">
    <location>
        <position position="259"/>
    </location>
    <ligand>
        <name>substrate</name>
    </ligand>
</feature>
<evidence type="ECO:0000256" key="5">
    <source>
        <dbReference type="HAMAP-Rule" id="MF_01024"/>
    </source>
</evidence>
<dbReference type="Pfam" id="PF00815">
    <property type="entry name" value="Histidinol_dh"/>
    <property type="match status" value="1"/>
</dbReference>
<comment type="cofactor">
    <cofactor evidence="5 10">
        <name>Zn(2+)</name>
        <dbReference type="ChEBI" id="CHEBI:29105"/>
    </cofactor>
    <text evidence="5 10">Binds 1 zinc ion per subunit.</text>
</comment>
<dbReference type="SUPFAM" id="SSF53720">
    <property type="entry name" value="ALDH-like"/>
    <property type="match status" value="1"/>
</dbReference>
<feature type="binding site" evidence="5 9">
    <location>
        <position position="420"/>
    </location>
    <ligand>
        <name>substrate</name>
    </ligand>
</feature>
<dbReference type="CDD" id="cd06572">
    <property type="entry name" value="Histidinol_dh"/>
    <property type="match status" value="1"/>
</dbReference>
<keyword evidence="5 8" id="KW-0520">NAD</keyword>
<feature type="binding site" evidence="5 9">
    <location>
        <position position="415"/>
    </location>
    <ligand>
        <name>substrate</name>
    </ligand>
</feature>
<reference evidence="12 13" key="1">
    <citation type="submission" date="2016-10" db="EMBL/GenBank/DDBJ databases">
        <authorList>
            <person name="de Groot N.N."/>
        </authorList>
    </citation>
    <scope>NUCLEOTIDE SEQUENCE [LARGE SCALE GENOMIC DNA]</scope>
    <source>
        <strain evidence="12 13">DSM 29619</strain>
    </source>
</reference>
<dbReference type="GO" id="GO:0004399">
    <property type="term" value="F:histidinol dehydrogenase activity"/>
    <property type="evidence" value="ECO:0007669"/>
    <property type="project" value="UniProtKB-UniRule"/>
</dbReference>
<evidence type="ECO:0000256" key="11">
    <source>
        <dbReference type="RuleBase" id="RU004175"/>
    </source>
</evidence>
<evidence type="ECO:0000256" key="6">
    <source>
        <dbReference type="PIRNR" id="PIRNR000099"/>
    </source>
</evidence>
<dbReference type="PIRSF" id="PIRSF000099">
    <property type="entry name" value="Histidinol_dh"/>
    <property type="match status" value="1"/>
</dbReference>
<evidence type="ECO:0000256" key="1">
    <source>
        <dbReference type="ARBA" id="ARBA00010178"/>
    </source>
</evidence>
<comment type="function">
    <text evidence="5">Catalyzes the sequential NAD-dependent oxidations of L-histidinol to L-histidinaldehyde and then to L-histidine.</text>
</comment>